<feature type="region of interest" description="Disordered" evidence="1">
    <location>
        <begin position="167"/>
        <end position="186"/>
    </location>
</feature>
<organism evidence="2 3">
    <name type="scientific">Strongylocentrotus purpuratus</name>
    <name type="common">Purple sea urchin</name>
    <dbReference type="NCBI Taxonomy" id="7668"/>
    <lineage>
        <taxon>Eukaryota</taxon>
        <taxon>Metazoa</taxon>
        <taxon>Echinodermata</taxon>
        <taxon>Eleutherozoa</taxon>
        <taxon>Echinozoa</taxon>
        <taxon>Echinoidea</taxon>
        <taxon>Euechinoidea</taxon>
        <taxon>Echinacea</taxon>
        <taxon>Camarodonta</taxon>
        <taxon>Echinidea</taxon>
        <taxon>Strongylocentrotidae</taxon>
        <taxon>Strongylocentrotus</taxon>
    </lineage>
</organism>
<dbReference type="OrthoDB" id="10228785at2759"/>
<dbReference type="KEGG" id="spu:105444545"/>
<proteinExistence type="predicted"/>
<name>A0A7M7LTL5_STRPU</name>
<dbReference type="RefSeq" id="XP_011677189.2">
    <property type="nucleotide sequence ID" value="XM_011678887.2"/>
</dbReference>
<reference evidence="2" key="2">
    <citation type="submission" date="2021-01" db="UniProtKB">
        <authorList>
            <consortium name="EnsemblMetazoa"/>
        </authorList>
    </citation>
    <scope>IDENTIFICATION</scope>
</reference>
<keyword evidence="3" id="KW-1185">Reference proteome</keyword>
<reference evidence="3" key="1">
    <citation type="submission" date="2015-02" db="EMBL/GenBank/DDBJ databases">
        <title>Genome sequencing for Strongylocentrotus purpuratus.</title>
        <authorList>
            <person name="Murali S."/>
            <person name="Liu Y."/>
            <person name="Vee V."/>
            <person name="English A."/>
            <person name="Wang M."/>
            <person name="Skinner E."/>
            <person name="Han Y."/>
            <person name="Muzny D.M."/>
            <person name="Worley K.C."/>
            <person name="Gibbs R.A."/>
        </authorList>
    </citation>
    <scope>NUCLEOTIDE SEQUENCE</scope>
</reference>
<feature type="compositionally biased region" description="Basic residues" evidence="1">
    <location>
        <begin position="177"/>
        <end position="186"/>
    </location>
</feature>
<sequence length="186" mass="21338">MVVLPKIATGRSAKSAKQMWKDHGNIKIKTVLQNELETPRMPPIYVSKNPKPLNERPVDEWKPFDILHFREFAESGEIEPDDVTDCKDLYSQVTFLMNAVRNIDSTIRYQNLCKKPRSWSEPSVVDDQPGLIAGTRLHWQSASPSLPHPRMLLPLKAGPTNKWYAWRTAQPNNNDKKNRKPRGKIG</sequence>
<protein>
    <submittedName>
        <fullName evidence="2">Uncharacterized protein</fullName>
    </submittedName>
</protein>
<evidence type="ECO:0000313" key="3">
    <source>
        <dbReference type="Proteomes" id="UP000007110"/>
    </source>
</evidence>
<dbReference type="InParanoid" id="A0A7M7LTL5"/>
<evidence type="ECO:0000313" key="2">
    <source>
        <dbReference type="EnsemblMetazoa" id="XP_011677189"/>
    </source>
</evidence>
<dbReference type="Proteomes" id="UP000007110">
    <property type="component" value="Unassembled WGS sequence"/>
</dbReference>
<dbReference type="AlphaFoldDB" id="A0A7M7LTL5"/>
<dbReference type="EnsemblMetazoa" id="XM_011678887">
    <property type="protein sequence ID" value="XP_011677189"/>
    <property type="gene ID" value="LOC105444545"/>
</dbReference>
<evidence type="ECO:0000256" key="1">
    <source>
        <dbReference type="SAM" id="MobiDB-lite"/>
    </source>
</evidence>
<accession>A0A7M7LTL5</accession>
<dbReference type="GeneID" id="105444545"/>